<reference evidence="1 2" key="1">
    <citation type="submission" date="2018-05" db="EMBL/GenBank/DDBJ databases">
        <title>Rhodohalobacter halophilus gen. nov., sp. nov., a moderately halophilic member of the family Balneolaceae.</title>
        <authorList>
            <person name="Liu Z.-W."/>
        </authorList>
    </citation>
    <scope>NUCLEOTIDE SEQUENCE [LARGE SCALE GENOMIC DNA]</scope>
    <source>
        <strain evidence="1 2">8A47</strain>
    </source>
</reference>
<gene>
    <name evidence="1" type="ORF">DDZ15_05075</name>
</gene>
<dbReference type="EMBL" id="QGGB01000003">
    <property type="protein sequence ID" value="PWN07630.1"/>
    <property type="molecule type" value="Genomic_DNA"/>
</dbReference>
<comment type="caution">
    <text evidence="1">The sequence shown here is derived from an EMBL/GenBank/DDBJ whole genome shotgun (WGS) entry which is preliminary data.</text>
</comment>
<accession>A0A316TT89</accession>
<sequence>MLAAVSFNAASAQNGLFSGTDRISAGGSIGLTASAYAVDGIENRRPPGMIQSTANLNFSLFGLSSGLNMFYSTDDSGFRQNMNAFRYNASWKWVTVQVGDINSRFSQYGLNGATVRGGYVKLNPGKFLFEAVGGRSQRAVKPSVETGFREPSFEQWAYGTKIGYGSGSGSYFHLSTFYAIDSRDLDDTNGVLEINPQENLTVTPDFQVQFFDGRFTLASQVTTSIFTRDINSEYIPYNEIPLPSFFENIFKPRSSSRINFAGLADATLTLDMFNMTLGYERVQPGFESLGRGRSRDDFEKVSVNPVVRLLGNRLNINSSFSYGRDNLLGNRLQTQNNINAGTSIQMQVTDRFTLSTTYNLLLIDVNPASGSEDIIGGSQTQSSHNVLLQPGYSILSGSYSHNITLNAGYLSIDSQFGGNQQGVSDFSSYSLTGGLNYSVSLPNGLTLTSSGNYLTNSSDGLEIDNFGVNLGSSYSLFSRSLTLSANAGINFNNTQRELPAGDSVTAKLQQITGSLNAQYRLTARDSFSLRLRTRTNRSTSGAGREFSELEGSFQYQRSF</sequence>
<dbReference type="Proteomes" id="UP000245533">
    <property type="component" value="Unassembled WGS sequence"/>
</dbReference>
<evidence type="ECO:0000313" key="1">
    <source>
        <dbReference type="EMBL" id="PWN07630.1"/>
    </source>
</evidence>
<dbReference type="AlphaFoldDB" id="A0A316TT89"/>
<organism evidence="1 2">
    <name type="scientific">Rhodohalobacter mucosus</name>
    <dbReference type="NCBI Taxonomy" id="2079485"/>
    <lineage>
        <taxon>Bacteria</taxon>
        <taxon>Pseudomonadati</taxon>
        <taxon>Balneolota</taxon>
        <taxon>Balneolia</taxon>
        <taxon>Balneolales</taxon>
        <taxon>Balneolaceae</taxon>
        <taxon>Rhodohalobacter</taxon>
    </lineage>
</organism>
<protein>
    <submittedName>
        <fullName evidence="1">Uncharacterized protein</fullName>
    </submittedName>
</protein>
<keyword evidence="2" id="KW-1185">Reference proteome</keyword>
<evidence type="ECO:0000313" key="2">
    <source>
        <dbReference type="Proteomes" id="UP000245533"/>
    </source>
</evidence>
<proteinExistence type="predicted"/>
<name>A0A316TT89_9BACT</name>